<feature type="domain" description="Amidohydrolase-related" evidence="2">
    <location>
        <begin position="415"/>
        <end position="476"/>
    </location>
</feature>
<proteinExistence type="predicted"/>
<accession>A0A1G1ZBB2</accession>
<dbReference type="SUPFAM" id="SSF51556">
    <property type="entry name" value="Metallo-dependent hydrolases"/>
    <property type="match status" value="1"/>
</dbReference>
<dbReference type="InterPro" id="IPR032466">
    <property type="entry name" value="Metal_Hydrolase"/>
</dbReference>
<dbReference type="AlphaFoldDB" id="A0A1G1ZBB2"/>
<dbReference type="SUPFAM" id="SSF51338">
    <property type="entry name" value="Composite domain of metallo-dependent hydrolases"/>
    <property type="match status" value="1"/>
</dbReference>
<dbReference type="Proteomes" id="UP000177801">
    <property type="component" value="Unassembled WGS sequence"/>
</dbReference>
<dbReference type="Gene3D" id="3.30.1490.130">
    <property type="entry name" value="D-aminoacylase. Domain 3"/>
    <property type="match status" value="1"/>
</dbReference>
<protein>
    <recommendedName>
        <fullName evidence="2">Amidohydrolase-related domain-containing protein</fullName>
    </recommendedName>
</protein>
<reference evidence="3 4" key="1">
    <citation type="journal article" date="2016" name="Nat. Commun.">
        <title>Thousands of microbial genomes shed light on interconnected biogeochemical processes in an aquifer system.</title>
        <authorList>
            <person name="Anantharaman K."/>
            <person name="Brown C.T."/>
            <person name="Hug L.A."/>
            <person name="Sharon I."/>
            <person name="Castelle C.J."/>
            <person name="Probst A.J."/>
            <person name="Thomas B.C."/>
            <person name="Singh A."/>
            <person name="Wilkins M.J."/>
            <person name="Karaoz U."/>
            <person name="Brodie E.L."/>
            <person name="Williams K.H."/>
            <person name="Hubbard S.S."/>
            <person name="Banfield J.F."/>
        </authorList>
    </citation>
    <scope>NUCLEOTIDE SEQUENCE [LARGE SCALE GENOMIC DNA]</scope>
</reference>
<dbReference type="InterPro" id="IPR006680">
    <property type="entry name" value="Amidohydro-rel"/>
</dbReference>
<dbReference type="Pfam" id="PF01979">
    <property type="entry name" value="Amidohydro_1"/>
    <property type="match status" value="1"/>
</dbReference>
<dbReference type="InterPro" id="IPR023100">
    <property type="entry name" value="D-aminoacylase_insert_dom_sf"/>
</dbReference>
<evidence type="ECO:0000256" key="1">
    <source>
        <dbReference type="ARBA" id="ARBA00022801"/>
    </source>
</evidence>
<dbReference type="GO" id="GO:0016811">
    <property type="term" value="F:hydrolase activity, acting on carbon-nitrogen (but not peptide) bonds, in linear amides"/>
    <property type="evidence" value="ECO:0007669"/>
    <property type="project" value="InterPro"/>
</dbReference>
<evidence type="ECO:0000259" key="2">
    <source>
        <dbReference type="Pfam" id="PF01979"/>
    </source>
</evidence>
<name>A0A1G1ZBB2_9BACT</name>
<sequence length="491" mass="54450">MSLLIKGVQVVDGKGGEPYKADVLVQKNVISAIGNLKGKKTDRVLDGLGHYITPGFIDVHNNADHYLSLFNNPAQKNFVKQGITTIIGGHCGSSLAPLLYGNLESIRKWADPHDINVDWHTVPELLETLERISIGLNFGTLVGHSTIRRALVGERSRLLQRELDVFKGVLERAMRDGAFGFSSGLGYVHGKMASKNEIKEFVDIVKKFDGVYSVHLRDEGDKILDAVKEIIALVKVSGAKTIISHFRPIKGFDREFEETLKYINDTENLYFDAYPYDVSVRPLYTLLPDWAQVENIEAMLERVRTKKTAELIAGDFKTVPASEILIGGVPHHEYLVGKSIEDIAKNLGVSAEKALLHIMDVTDLRAVVFIKDVNEELLKRALVDEKALIASHSKGVVPGEFMVHERSVGTFPKYLNMVVGDGVLSLEEAISRITYKPAELFGIKDRGLIKEGYVADLVVLSKNDYSPKHVVVGGKVFEEEAIKGEALRHKT</sequence>
<evidence type="ECO:0000313" key="4">
    <source>
        <dbReference type="Proteomes" id="UP000177801"/>
    </source>
</evidence>
<keyword evidence="1" id="KW-0378">Hydrolase</keyword>
<evidence type="ECO:0000313" key="3">
    <source>
        <dbReference type="EMBL" id="OGY61915.1"/>
    </source>
</evidence>
<dbReference type="InterPro" id="IPR011059">
    <property type="entry name" value="Metal-dep_hydrolase_composite"/>
</dbReference>
<organism evidence="3 4">
    <name type="scientific">Candidatus Colwellbacteria bacterium RIFCSPLOWO2_12_FULL_46_17</name>
    <dbReference type="NCBI Taxonomy" id="1797695"/>
    <lineage>
        <taxon>Bacteria</taxon>
        <taxon>Candidatus Colwelliibacteriota</taxon>
    </lineage>
</organism>
<comment type="caution">
    <text evidence="3">The sequence shown here is derived from an EMBL/GenBank/DDBJ whole genome shotgun (WGS) entry which is preliminary data.</text>
</comment>
<dbReference type="Gene3D" id="2.30.40.10">
    <property type="entry name" value="Urease, subunit C, domain 1"/>
    <property type="match status" value="1"/>
</dbReference>
<gene>
    <name evidence="3" type="ORF">A3G58_02585</name>
</gene>
<dbReference type="PANTHER" id="PTHR11113">
    <property type="entry name" value="N-ACETYLGLUCOSAMINE-6-PHOSPHATE DEACETYLASE"/>
    <property type="match status" value="1"/>
</dbReference>
<dbReference type="Gene3D" id="3.20.20.140">
    <property type="entry name" value="Metal-dependent hydrolases"/>
    <property type="match status" value="1"/>
</dbReference>
<dbReference type="EMBL" id="MHJD01000036">
    <property type="protein sequence ID" value="OGY61915.1"/>
    <property type="molecule type" value="Genomic_DNA"/>
</dbReference>